<dbReference type="InterPro" id="IPR017937">
    <property type="entry name" value="Thioredoxin_CS"/>
</dbReference>
<gene>
    <name evidence="3" type="ORF">FJR03_11040</name>
</gene>
<dbReference type="InterPro" id="IPR012336">
    <property type="entry name" value="Thioredoxin-like_fold"/>
</dbReference>
<dbReference type="PROSITE" id="PS00194">
    <property type="entry name" value="THIOREDOXIN_1"/>
    <property type="match status" value="1"/>
</dbReference>
<dbReference type="InterPro" id="IPR036249">
    <property type="entry name" value="Thioredoxin-like_sf"/>
</dbReference>
<organism evidence="3 4">
    <name type="scientific">Sulfurimonas marina</name>
    <dbReference type="NCBI Taxonomy" id="2590551"/>
    <lineage>
        <taxon>Bacteria</taxon>
        <taxon>Pseudomonadati</taxon>
        <taxon>Campylobacterota</taxon>
        <taxon>Epsilonproteobacteria</taxon>
        <taxon>Campylobacterales</taxon>
        <taxon>Sulfurimonadaceae</taxon>
        <taxon>Sulfurimonas</taxon>
    </lineage>
</organism>
<sequence length="175" mass="20160">MLKKSLLSILYIFILSVTQLSAEIIDIDKAVLASKKSGKNPLVYLHKTGCPYCERLEEFTLDDDDVDQYIKDNFTFIIINVSHKEDIVIYDHEQTTAKAFAENIGYNFYPSVLFFSNSGELDHGSIGYIEEKDFLIILKYMKTGAFKTMSIDEYKKKIGFVEENNGEQIDKRQKL</sequence>
<keyword evidence="1" id="KW-0676">Redox-active center</keyword>
<proteinExistence type="predicted"/>
<dbReference type="RefSeq" id="WP_193113564.1">
    <property type="nucleotide sequence ID" value="NZ_CP041165.1"/>
</dbReference>
<feature type="domain" description="Thioredoxin-like fold" evidence="2">
    <location>
        <begin position="35"/>
        <end position="138"/>
    </location>
</feature>
<accession>A0A7M1AXS1</accession>
<dbReference type="Gene3D" id="3.40.30.10">
    <property type="entry name" value="Glutaredoxin"/>
    <property type="match status" value="1"/>
</dbReference>
<dbReference type="KEGG" id="smax:FJR03_11040"/>
<protein>
    <recommendedName>
        <fullName evidence="2">Thioredoxin-like fold domain-containing protein</fullName>
    </recommendedName>
</protein>
<name>A0A7M1AXS1_9BACT</name>
<keyword evidence="4" id="KW-1185">Reference proteome</keyword>
<dbReference type="SUPFAM" id="SSF52833">
    <property type="entry name" value="Thioredoxin-like"/>
    <property type="match status" value="1"/>
</dbReference>
<dbReference type="Proteomes" id="UP000593910">
    <property type="component" value="Chromosome"/>
</dbReference>
<evidence type="ECO:0000313" key="4">
    <source>
        <dbReference type="Proteomes" id="UP000593910"/>
    </source>
</evidence>
<dbReference type="Pfam" id="PF13098">
    <property type="entry name" value="Thioredoxin_2"/>
    <property type="match status" value="1"/>
</dbReference>
<evidence type="ECO:0000256" key="1">
    <source>
        <dbReference type="ARBA" id="ARBA00023284"/>
    </source>
</evidence>
<dbReference type="AlphaFoldDB" id="A0A7M1AXS1"/>
<evidence type="ECO:0000313" key="3">
    <source>
        <dbReference type="EMBL" id="QOP42243.1"/>
    </source>
</evidence>
<evidence type="ECO:0000259" key="2">
    <source>
        <dbReference type="Pfam" id="PF13098"/>
    </source>
</evidence>
<reference evidence="3 4" key="1">
    <citation type="submission" date="2019-06" db="EMBL/GenBank/DDBJ databases">
        <title>Sulfurimonas gotlandica sp. nov., a chemoautotrophic and psychrotolerant epsilonproteobacterium isolated from a pelagic redoxcline, and an emended description of the genus Sulfurimonas.</title>
        <authorList>
            <person name="Wang S."/>
            <person name="Jiang L."/>
            <person name="Shao Z."/>
        </authorList>
    </citation>
    <scope>NUCLEOTIDE SEQUENCE [LARGE SCALE GENOMIC DNA]</scope>
    <source>
        <strain evidence="3 4">B2</strain>
    </source>
</reference>
<dbReference type="EMBL" id="CP041165">
    <property type="protein sequence ID" value="QOP42243.1"/>
    <property type="molecule type" value="Genomic_DNA"/>
</dbReference>